<dbReference type="InterPro" id="IPR051615">
    <property type="entry name" value="Transcr_Regulatory_Elem"/>
</dbReference>
<sequence>PTPSQVSLLSSRVEKLETLLLPLVEETRSKGRGKTRLVPESVDASHKEEVEEDALSKLSQSLNNLSLDRKPDFEYMGSSSGLYVLEGSKFDTDGLLQKYDSKLIIENSIPSVLLNDLLFQELTTRLLSIYFDRYHRYIPIFNKVDFQDRISSGKEVSLTLLNSIYALVCRYTQRVDIFVDMETHTSVTNYFFTQAKTYLDREYLTPTVQTVQALILMSFQPEIGWIYSGMATQIGQELGLHRNLDLDKMDLLQKQNRQLTWWGCFFLDRLVSAIVGRPMLIDEEDCDVKLPIDIRCNGSNKNAREDEFAESVRYFHQVIRLFTILTQTLRDVYGVVKQSRVKARDTLLHLNKSLSDWNATLLPEFWYDITLGRPNNQYVTLLALYYHYTVILTNRPYIAPSSVNTSPLNNLALQACAKSASIISYIMYHIPASCLLDEIQIKATIIFSASTIHTKNITSSDSNLAYASRANLIVNLNILKNLNIDSIVISLYLLLLEDMIQSHGLLDMVSDSQQPVIYSSSNEKLSTTDELDSPT</sequence>
<evidence type="ECO:0000256" key="5">
    <source>
        <dbReference type="ARBA" id="ARBA00023163"/>
    </source>
</evidence>
<evidence type="ECO:0000313" key="10">
    <source>
        <dbReference type="Proteomes" id="UP001479436"/>
    </source>
</evidence>
<dbReference type="Pfam" id="PF04082">
    <property type="entry name" value="Fungal_trans"/>
    <property type="match status" value="1"/>
</dbReference>
<keyword evidence="6" id="KW-0539">Nucleus</keyword>
<evidence type="ECO:0000256" key="7">
    <source>
        <dbReference type="SAM" id="MobiDB-lite"/>
    </source>
</evidence>
<dbReference type="Proteomes" id="UP001479436">
    <property type="component" value="Unassembled WGS sequence"/>
</dbReference>
<name>A0ABR2VK26_9FUNG</name>
<keyword evidence="5" id="KW-0804">Transcription</keyword>
<comment type="caution">
    <text evidence="9">The sequence shown here is derived from an EMBL/GenBank/DDBJ whole genome shotgun (WGS) entry which is preliminary data.</text>
</comment>
<protein>
    <recommendedName>
        <fullName evidence="8">Xylanolytic transcriptional activator regulatory domain-containing protein</fullName>
    </recommendedName>
</protein>
<dbReference type="PANTHER" id="PTHR31313">
    <property type="entry name" value="TY1 ENHANCER ACTIVATOR"/>
    <property type="match status" value="1"/>
</dbReference>
<dbReference type="PANTHER" id="PTHR31313:SF81">
    <property type="entry name" value="TY1 ENHANCER ACTIVATOR"/>
    <property type="match status" value="1"/>
</dbReference>
<keyword evidence="3" id="KW-0805">Transcription regulation</keyword>
<gene>
    <name evidence="9" type="ORF">K7432_017840</name>
</gene>
<dbReference type="SMART" id="SM00906">
    <property type="entry name" value="Fungal_trans"/>
    <property type="match status" value="1"/>
</dbReference>
<evidence type="ECO:0000256" key="1">
    <source>
        <dbReference type="ARBA" id="ARBA00022723"/>
    </source>
</evidence>
<evidence type="ECO:0000256" key="6">
    <source>
        <dbReference type="ARBA" id="ARBA00023242"/>
    </source>
</evidence>
<dbReference type="InterPro" id="IPR007219">
    <property type="entry name" value="XnlR_reg_dom"/>
</dbReference>
<keyword evidence="2" id="KW-0862">Zinc</keyword>
<evidence type="ECO:0000313" key="9">
    <source>
        <dbReference type="EMBL" id="KAK9667459.1"/>
    </source>
</evidence>
<evidence type="ECO:0000256" key="4">
    <source>
        <dbReference type="ARBA" id="ARBA00023125"/>
    </source>
</evidence>
<evidence type="ECO:0000256" key="3">
    <source>
        <dbReference type="ARBA" id="ARBA00023015"/>
    </source>
</evidence>
<reference evidence="9 10" key="1">
    <citation type="submission" date="2023-04" db="EMBL/GenBank/DDBJ databases">
        <title>Genome of Basidiobolus ranarum AG-B5.</title>
        <authorList>
            <person name="Stajich J.E."/>
            <person name="Carter-House D."/>
            <person name="Gryganskyi A."/>
        </authorList>
    </citation>
    <scope>NUCLEOTIDE SEQUENCE [LARGE SCALE GENOMIC DNA]</scope>
    <source>
        <strain evidence="9 10">AG-B5</strain>
    </source>
</reference>
<dbReference type="CDD" id="cd12148">
    <property type="entry name" value="fungal_TF_MHR"/>
    <property type="match status" value="1"/>
</dbReference>
<organism evidence="9 10">
    <name type="scientific">Basidiobolus ranarum</name>
    <dbReference type="NCBI Taxonomy" id="34480"/>
    <lineage>
        <taxon>Eukaryota</taxon>
        <taxon>Fungi</taxon>
        <taxon>Fungi incertae sedis</taxon>
        <taxon>Zoopagomycota</taxon>
        <taxon>Entomophthoromycotina</taxon>
        <taxon>Basidiobolomycetes</taxon>
        <taxon>Basidiobolales</taxon>
        <taxon>Basidiobolaceae</taxon>
        <taxon>Basidiobolus</taxon>
    </lineage>
</organism>
<feature type="domain" description="Xylanolytic transcriptional activator regulatory" evidence="8">
    <location>
        <begin position="224"/>
        <end position="297"/>
    </location>
</feature>
<keyword evidence="10" id="KW-1185">Reference proteome</keyword>
<evidence type="ECO:0000256" key="2">
    <source>
        <dbReference type="ARBA" id="ARBA00022833"/>
    </source>
</evidence>
<keyword evidence="4" id="KW-0238">DNA-binding</keyword>
<evidence type="ECO:0000259" key="8">
    <source>
        <dbReference type="SMART" id="SM00906"/>
    </source>
</evidence>
<feature type="non-terminal residue" evidence="9">
    <location>
        <position position="535"/>
    </location>
</feature>
<feature type="non-terminal residue" evidence="9">
    <location>
        <position position="1"/>
    </location>
</feature>
<accession>A0ABR2VK26</accession>
<feature type="region of interest" description="Disordered" evidence="7">
    <location>
        <begin position="30"/>
        <end position="49"/>
    </location>
</feature>
<proteinExistence type="predicted"/>
<dbReference type="EMBL" id="JASJQH010011353">
    <property type="protein sequence ID" value="KAK9667459.1"/>
    <property type="molecule type" value="Genomic_DNA"/>
</dbReference>
<keyword evidence="1" id="KW-0479">Metal-binding</keyword>